<accession>A0A9P4JXU9</accession>
<sequence length="219" mass="25282">MMTLPSSVLPSGIYLSSASVCPPPAFTPSPEFPDHYAIMGLDMWATPDEIREAHRRLRRSYFQSDPRKYKALQFAYGVLVNSDSRREYDKTYHQTKEVSPSAGMPPKKVSVAQKLDVRNMVERIELQKRDPTPCAKEVVERQPNHKIEDTTQQLAIQPEVEKPRDPVKHPRRVYEPTIGSRPYYSYIPLPKSYGVRERHPRLKCHRPTYMLSYAANSLP</sequence>
<evidence type="ECO:0000259" key="1">
    <source>
        <dbReference type="PROSITE" id="PS50076"/>
    </source>
</evidence>
<dbReference type="CDD" id="cd06257">
    <property type="entry name" value="DnaJ"/>
    <property type="match status" value="1"/>
</dbReference>
<dbReference type="Pfam" id="PF00226">
    <property type="entry name" value="DnaJ"/>
    <property type="match status" value="1"/>
</dbReference>
<dbReference type="EMBL" id="ML986755">
    <property type="protein sequence ID" value="KAF2258593.1"/>
    <property type="molecule type" value="Genomic_DNA"/>
</dbReference>
<dbReference type="PROSITE" id="PS50076">
    <property type="entry name" value="DNAJ_2"/>
    <property type="match status" value="1"/>
</dbReference>
<dbReference type="InterPro" id="IPR036869">
    <property type="entry name" value="J_dom_sf"/>
</dbReference>
<dbReference type="AlphaFoldDB" id="A0A9P4JXU9"/>
<dbReference type="SMART" id="SM00271">
    <property type="entry name" value="DnaJ"/>
    <property type="match status" value="1"/>
</dbReference>
<comment type="caution">
    <text evidence="2">The sequence shown here is derived from an EMBL/GenBank/DDBJ whole genome shotgun (WGS) entry which is preliminary data.</text>
</comment>
<dbReference type="SUPFAM" id="SSF46565">
    <property type="entry name" value="Chaperone J-domain"/>
    <property type="match status" value="1"/>
</dbReference>
<evidence type="ECO:0000313" key="2">
    <source>
        <dbReference type="EMBL" id="KAF2258593.1"/>
    </source>
</evidence>
<dbReference type="OrthoDB" id="10250354at2759"/>
<keyword evidence="3" id="KW-1185">Reference proteome</keyword>
<feature type="domain" description="J" evidence="1">
    <location>
        <begin position="34"/>
        <end position="92"/>
    </location>
</feature>
<organism evidence="2 3">
    <name type="scientific">Lojkania enalia</name>
    <dbReference type="NCBI Taxonomy" id="147567"/>
    <lineage>
        <taxon>Eukaryota</taxon>
        <taxon>Fungi</taxon>
        <taxon>Dikarya</taxon>
        <taxon>Ascomycota</taxon>
        <taxon>Pezizomycotina</taxon>
        <taxon>Dothideomycetes</taxon>
        <taxon>Pleosporomycetidae</taxon>
        <taxon>Pleosporales</taxon>
        <taxon>Pleosporales incertae sedis</taxon>
        <taxon>Lojkania</taxon>
    </lineage>
</organism>
<protein>
    <recommendedName>
        <fullName evidence="1">J domain-containing protein</fullName>
    </recommendedName>
</protein>
<evidence type="ECO:0000313" key="3">
    <source>
        <dbReference type="Proteomes" id="UP000800093"/>
    </source>
</evidence>
<dbReference type="InterPro" id="IPR001623">
    <property type="entry name" value="DnaJ_domain"/>
</dbReference>
<reference evidence="3" key="1">
    <citation type="journal article" date="2020" name="Stud. Mycol.">
        <title>101 Dothideomycetes genomes: A test case for predicting lifestyles and emergence of pathogens.</title>
        <authorList>
            <person name="Haridas S."/>
            <person name="Albert R."/>
            <person name="Binder M."/>
            <person name="Bloem J."/>
            <person name="LaButti K."/>
            <person name="Salamov A."/>
            <person name="Andreopoulos B."/>
            <person name="Baker S."/>
            <person name="Barry K."/>
            <person name="Bills G."/>
            <person name="Bluhm B."/>
            <person name="Cannon C."/>
            <person name="Castanera R."/>
            <person name="Culley D."/>
            <person name="Daum C."/>
            <person name="Ezra D."/>
            <person name="Gonzalez J."/>
            <person name="Henrissat B."/>
            <person name="Kuo A."/>
            <person name="Liang C."/>
            <person name="Lipzen A."/>
            <person name="Lutzoni F."/>
            <person name="Magnuson J."/>
            <person name="Mondo S."/>
            <person name="Nolan M."/>
            <person name="Ohm R."/>
            <person name="Pangilinan J."/>
            <person name="Park H.-J."/>
            <person name="Ramirez L."/>
            <person name="Alfaro M."/>
            <person name="Sun H."/>
            <person name="Tritt A."/>
            <person name="Yoshinaga Y."/>
            <person name="Zwiers L.-H."/>
            <person name="Turgeon B."/>
            <person name="Goodwin S."/>
            <person name="Spatafora J."/>
            <person name="Crous P."/>
            <person name="Grigoriev I."/>
        </authorList>
    </citation>
    <scope>NUCLEOTIDE SEQUENCE [LARGE SCALE GENOMIC DNA]</scope>
    <source>
        <strain evidence="3">CBS 304.66</strain>
    </source>
</reference>
<name>A0A9P4JXU9_9PLEO</name>
<proteinExistence type="predicted"/>
<gene>
    <name evidence="2" type="ORF">CC78DRAFT_621689</name>
</gene>
<dbReference type="Gene3D" id="1.10.287.110">
    <property type="entry name" value="DnaJ domain"/>
    <property type="match status" value="1"/>
</dbReference>
<dbReference type="Proteomes" id="UP000800093">
    <property type="component" value="Unassembled WGS sequence"/>
</dbReference>